<evidence type="ECO:0000313" key="4">
    <source>
        <dbReference type="Proteomes" id="UP000015105"/>
    </source>
</evidence>
<evidence type="ECO:0000256" key="1">
    <source>
        <dbReference type="ARBA" id="ARBA00022679"/>
    </source>
</evidence>
<dbReference type="PANTHER" id="PTHR31625">
    <property type="match status" value="1"/>
</dbReference>
<keyword evidence="1" id="KW-0808">Transferase</keyword>
<reference evidence="3" key="3">
    <citation type="journal article" date="2017" name="Nature">
        <title>Genome sequence of the progenitor of the wheat D genome Aegilops tauschii.</title>
        <authorList>
            <person name="Luo M.C."/>
            <person name="Gu Y.Q."/>
            <person name="Puiu D."/>
            <person name="Wang H."/>
            <person name="Twardziok S.O."/>
            <person name="Deal K.R."/>
            <person name="Huo N."/>
            <person name="Zhu T."/>
            <person name="Wang L."/>
            <person name="Wang Y."/>
            <person name="McGuire P.E."/>
            <person name="Liu S."/>
            <person name="Long H."/>
            <person name="Ramasamy R.K."/>
            <person name="Rodriguez J.C."/>
            <person name="Van S.L."/>
            <person name="Yuan L."/>
            <person name="Wang Z."/>
            <person name="Xia Z."/>
            <person name="Xiao L."/>
            <person name="Anderson O.D."/>
            <person name="Ouyang S."/>
            <person name="Liang Y."/>
            <person name="Zimin A.V."/>
            <person name="Pertea G."/>
            <person name="Qi P."/>
            <person name="Bennetzen J.L."/>
            <person name="Dai X."/>
            <person name="Dawson M.W."/>
            <person name="Muller H.G."/>
            <person name="Kugler K."/>
            <person name="Rivarola-Duarte L."/>
            <person name="Spannagl M."/>
            <person name="Mayer K.F.X."/>
            <person name="Lu F.H."/>
            <person name="Bevan M.W."/>
            <person name="Leroy P."/>
            <person name="Li P."/>
            <person name="You F.M."/>
            <person name="Sun Q."/>
            <person name="Liu Z."/>
            <person name="Lyons E."/>
            <person name="Wicker T."/>
            <person name="Salzberg S.L."/>
            <person name="Devos K.M."/>
            <person name="Dvorak J."/>
        </authorList>
    </citation>
    <scope>NUCLEOTIDE SEQUENCE [LARGE SCALE GENOMIC DNA]</scope>
    <source>
        <strain evidence="3">cv. AL8/78</strain>
    </source>
</reference>
<dbReference type="InterPro" id="IPR051504">
    <property type="entry name" value="Plant_metabolite_acyltrans"/>
</dbReference>
<reference evidence="4" key="2">
    <citation type="journal article" date="2017" name="Nat. Plants">
        <title>The Aegilops tauschii genome reveals multiple impacts of transposons.</title>
        <authorList>
            <person name="Zhao G."/>
            <person name="Zou C."/>
            <person name="Li K."/>
            <person name="Wang K."/>
            <person name="Li T."/>
            <person name="Gao L."/>
            <person name="Zhang X."/>
            <person name="Wang H."/>
            <person name="Yang Z."/>
            <person name="Liu X."/>
            <person name="Jiang W."/>
            <person name="Mao L."/>
            <person name="Kong X."/>
            <person name="Jiao Y."/>
            <person name="Jia J."/>
        </authorList>
    </citation>
    <scope>NUCLEOTIDE SEQUENCE [LARGE SCALE GENOMIC DNA]</scope>
    <source>
        <strain evidence="4">cv. AL8/78</strain>
    </source>
</reference>
<dbReference type="Gramene" id="AET1Gv20045800.1">
    <property type="protein sequence ID" value="AET1Gv20045800.1"/>
    <property type="gene ID" value="AET1Gv20045800"/>
</dbReference>
<reference evidence="4" key="1">
    <citation type="journal article" date="2014" name="Science">
        <title>Ancient hybridizations among the ancestral genomes of bread wheat.</title>
        <authorList>
            <consortium name="International Wheat Genome Sequencing Consortium,"/>
            <person name="Marcussen T."/>
            <person name="Sandve S.R."/>
            <person name="Heier L."/>
            <person name="Spannagl M."/>
            <person name="Pfeifer M."/>
            <person name="Jakobsen K.S."/>
            <person name="Wulff B.B."/>
            <person name="Steuernagel B."/>
            <person name="Mayer K.F."/>
            <person name="Olsen O.A."/>
        </authorList>
    </citation>
    <scope>NUCLEOTIDE SEQUENCE [LARGE SCALE GENOMIC DNA]</scope>
    <source>
        <strain evidence="4">cv. AL8/78</strain>
    </source>
</reference>
<dbReference type="Pfam" id="PF02458">
    <property type="entry name" value="Transferase"/>
    <property type="match status" value="1"/>
</dbReference>
<keyword evidence="4" id="KW-1185">Reference proteome</keyword>
<dbReference type="EnsemblPlants" id="AET1Gv20045800.1">
    <property type="protein sequence ID" value="AET1Gv20045800.1"/>
    <property type="gene ID" value="AET1Gv20045800"/>
</dbReference>
<accession>A0A452XKT1</accession>
<dbReference type="Gene3D" id="3.30.559.10">
    <property type="entry name" value="Chloramphenicol acetyltransferase-like domain"/>
    <property type="match status" value="2"/>
</dbReference>
<organism evidence="3 4">
    <name type="scientific">Aegilops tauschii subsp. strangulata</name>
    <name type="common">Goatgrass</name>
    <dbReference type="NCBI Taxonomy" id="200361"/>
    <lineage>
        <taxon>Eukaryota</taxon>
        <taxon>Viridiplantae</taxon>
        <taxon>Streptophyta</taxon>
        <taxon>Embryophyta</taxon>
        <taxon>Tracheophyta</taxon>
        <taxon>Spermatophyta</taxon>
        <taxon>Magnoliopsida</taxon>
        <taxon>Liliopsida</taxon>
        <taxon>Poales</taxon>
        <taxon>Poaceae</taxon>
        <taxon>BOP clade</taxon>
        <taxon>Pooideae</taxon>
        <taxon>Triticodae</taxon>
        <taxon>Triticeae</taxon>
        <taxon>Triticinae</taxon>
        <taxon>Aegilops</taxon>
    </lineage>
</organism>
<dbReference type="AlphaFoldDB" id="A0A452XKT1"/>
<name>A0A452XKT1_AEGTS</name>
<proteinExistence type="predicted"/>
<dbReference type="InterPro" id="IPR023213">
    <property type="entry name" value="CAT-like_dom_sf"/>
</dbReference>
<reference evidence="3" key="5">
    <citation type="journal article" date="2021" name="G3 (Bethesda)">
        <title>Aegilops tauschii genome assembly Aet v5.0 features greater sequence contiguity and improved annotation.</title>
        <authorList>
            <person name="Wang L."/>
            <person name="Zhu T."/>
            <person name="Rodriguez J.C."/>
            <person name="Deal K.R."/>
            <person name="Dubcovsky J."/>
            <person name="McGuire P.E."/>
            <person name="Lux T."/>
            <person name="Spannagl M."/>
            <person name="Mayer K.F.X."/>
            <person name="Baldrich P."/>
            <person name="Meyers B.C."/>
            <person name="Huo N."/>
            <person name="Gu Y.Q."/>
            <person name="Zhou H."/>
            <person name="Devos K.M."/>
            <person name="Bennetzen J.L."/>
            <person name="Unver T."/>
            <person name="Budak H."/>
            <person name="Gulick P.J."/>
            <person name="Galiba G."/>
            <person name="Kalapos B."/>
            <person name="Nelson D.R."/>
            <person name="Li P."/>
            <person name="You F.M."/>
            <person name="Luo M.C."/>
            <person name="Dvorak J."/>
        </authorList>
    </citation>
    <scope>NUCLEOTIDE SEQUENCE [LARGE SCALE GENOMIC DNA]</scope>
    <source>
        <strain evidence="3">cv. AL8/78</strain>
    </source>
</reference>
<sequence length="488" mass="51577">GGLLSRPIINQSIPTNELICSALLRAREGAMDPLPSPPQLCVLESAVVAPPPAPETSLPLTFFDVYWLNSPPVERLFLYRLTPGTGHDAVPSAILSTLRSSLSQALRAYFPLAGRLRLTPGTADRYELHYQPGDGVAFTVAEYAVDVDELAADGPREVARILPLVPPLSTGVGPVLALQATVLRGGLAIGISLHHAACDGASSTRFLHAWAAASTGAGSPPPPVIDRGLMTKDPSFSHIYDIYVGDLTSTEEMEYVEFSSDKLLATFTLSKEDIQRVKDVVAAAAGEAGAPLPRCSSLVATFGLIWSCYQRAKDDDEASSGDPTYILFPIDHRPRTKPDPVPDEYLGNCIGAALHAAPKDQLAAPGAGGILVACTAVAAAIEEAMGHTTSPEKMGSWPKKILEAVATGGGVLSVAGSPRFRVYDVDFGFGRPAKVEIVSVARTGAMALAESRRSSAGGVMEVGISLPPAGMQRFRKCFDDAISWHHHL</sequence>
<dbReference type="GO" id="GO:0016747">
    <property type="term" value="F:acyltransferase activity, transferring groups other than amino-acyl groups"/>
    <property type="evidence" value="ECO:0007669"/>
    <property type="project" value="UniProtKB-ARBA"/>
</dbReference>
<reference evidence="3" key="4">
    <citation type="submission" date="2019-03" db="UniProtKB">
        <authorList>
            <consortium name="EnsemblPlants"/>
        </authorList>
    </citation>
    <scope>IDENTIFICATION</scope>
</reference>
<dbReference type="Proteomes" id="UP000015105">
    <property type="component" value="Chromosome 1D"/>
</dbReference>
<protein>
    <submittedName>
        <fullName evidence="3">Uncharacterized protein</fullName>
    </submittedName>
</protein>
<keyword evidence="2" id="KW-0012">Acyltransferase</keyword>
<evidence type="ECO:0000313" key="3">
    <source>
        <dbReference type="EnsemblPlants" id="AET1Gv20045800.1"/>
    </source>
</evidence>
<evidence type="ECO:0000256" key="2">
    <source>
        <dbReference type="ARBA" id="ARBA00023315"/>
    </source>
</evidence>
<dbReference type="SUPFAM" id="SSF52777">
    <property type="entry name" value="CoA-dependent acyltransferases"/>
    <property type="match status" value="1"/>
</dbReference>